<evidence type="ECO:0000256" key="4">
    <source>
        <dbReference type="ARBA" id="ARBA00022989"/>
    </source>
</evidence>
<dbReference type="NCBIfam" id="NF037997">
    <property type="entry name" value="Na_Pi_symport"/>
    <property type="match status" value="1"/>
</dbReference>
<feature type="transmembrane region" description="Helical" evidence="7">
    <location>
        <begin position="182"/>
        <end position="202"/>
    </location>
</feature>
<feature type="transmembrane region" description="Helical" evidence="7">
    <location>
        <begin position="294"/>
        <end position="318"/>
    </location>
</feature>
<dbReference type="RefSeq" id="WP_047250801.1">
    <property type="nucleotide sequence ID" value="NZ_CP011367.1"/>
</dbReference>
<evidence type="ECO:0000256" key="1">
    <source>
        <dbReference type="ARBA" id="ARBA00004651"/>
    </source>
</evidence>
<feature type="transmembrane region" description="Helical" evidence="7">
    <location>
        <begin position="142"/>
        <end position="161"/>
    </location>
</feature>
<organism evidence="8 9">
    <name type="scientific">Thioalkalivibrio versutus</name>
    <dbReference type="NCBI Taxonomy" id="106634"/>
    <lineage>
        <taxon>Bacteria</taxon>
        <taxon>Pseudomonadati</taxon>
        <taxon>Pseudomonadota</taxon>
        <taxon>Gammaproteobacteria</taxon>
        <taxon>Chromatiales</taxon>
        <taxon>Ectothiorhodospiraceae</taxon>
        <taxon>Thioalkalivibrio</taxon>
    </lineage>
</organism>
<sequence length="556" mass="59001">MPEAEAVSTYALIAGFLGGLGLFLLGMTLLTDGLKTAGGKALQHILGVWTRTRPRALASGMGVTALVQSSSAVTVATIGFANAGLLTLGQSVWVIFGSNVGTTMTGWLVALIGFNIRIEAFALPAIGIGALLYLFMKTARPRYLGLALAGFGLLFFGIDVLRETFEGLSATFDLSALARPGFVGLLIMVGIGALLTVLMQSSSASMAMALTAAMSGAVPLEAAAAAVIGANLGTTVKALLVVIGATPNAKRVAAAHVIFNGLTALVALLILPWFLAAIAWIWGSTGEAPAPAVLLALFHTAFNLLGVALMVPVAPPMIRFLQTRFRTREEDIAQPRFLDKHSGGVPDLALQSLLQETERLADISHSMAREALRPDPPAAGTLDARRAAVEQLTAAISDFAARTANHPMPEAVGHGIAEAVRIARYHRETAVLADQIAELRRHSTGEERPIVSEQRRAWQEQAIRALDLANLESENGRDLAATEAVSTVETAYAELKAALLREGTFGSLSMTEMERQLRIISMARRLVTQADKARRHTEALEDQIQGLRKTLEPENA</sequence>
<evidence type="ECO:0000313" key="9">
    <source>
        <dbReference type="Proteomes" id="UP000064201"/>
    </source>
</evidence>
<evidence type="ECO:0000256" key="6">
    <source>
        <dbReference type="SAM" id="Coils"/>
    </source>
</evidence>
<keyword evidence="9" id="KW-1185">Reference proteome</keyword>
<dbReference type="PANTHER" id="PTHR10010">
    <property type="entry name" value="SOLUTE CARRIER FAMILY 34 SODIUM PHOSPHATE , MEMBER 2-RELATED"/>
    <property type="match status" value="1"/>
</dbReference>
<dbReference type="GO" id="GO:0044341">
    <property type="term" value="P:sodium-dependent phosphate transport"/>
    <property type="evidence" value="ECO:0007669"/>
    <property type="project" value="InterPro"/>
</dbReference>
<feature type="transmembrane region" description="Helical" evidence="7">
    <location>
        <begin position="6"/>
        <end position="30"/>
    </location>
</feature>
<dbReference type="GO" id="GO:0005436">
    <property type="term" value="F:sodium:phosphate symporter activity"/>
    <property type="evidence" value="ECO:0007669"/>
    <property type="project" value="InterPro"/>
</dbReference>
<keyword evidence="2" id="KW-1003">Cell membrane</keyword>
<dbReference type="GO" id="GO:0005886">
    <property type="term" value="C:plasma membrane"/>
    <property type="evidence" value="ECO:0007669"/>
    <property type="project" value="UniProtKB-SubCell"/>
</dbReference>
<keyword evidence="5 7" id="KW-0472">Membrane</keyword>
<reference evidence="8 9" key="1">
    <citation type="submission" date="2015-04" db="EMBL/GenBank/DDBJ databases">
        <title>Complete Sequence for the Genome of the Thioalkalivibrio versutus D301.</title>
        <authorList>
            <person name="Mu T."/>
            <person name="Zhou J."/>
            <person name="Xu X."/>
        </authorList>
    </citation>
    <scope>NUCLEOTIDE SEQUENCE [LARGE SCALE GENOMIC DNA]</scope>
    <source>
        <strain evidence="8 9">D301</strain>
    </source>
</reference>
<feature type="transmembrane region" description="Helical" evidence="7">
    <location>
        <begin position="120"/>
        <end position="136"/>
    </location>
</feature>
<feature type="transmembrane region" description="Helical" evidence="7">
    <location>
        <begin position="56"/>
        <end position="80"/>
    </location>
</feature>
<dbReference type="InterPro" id="IPR003841">
    <property type="entry name" value="Na/Pi_transpt"/>
</dbReference>
<dbReference type="PANTHER" id="PTHR10010:SF46">
    <property type="entry name" value="SODIUM-DEPENDENT PHOSPHATE TRANSPORT PROTEIN 2B"/>
    <property type="match status" value="1"/>
</dbReference>
<dbReference type="KEGG" id="tvr:TVD_03325"/>
<feature type="transmembrane region" description="Helical" evidence="7">
    <location>
        <begin position="92"/>
        <end position="113"/>
    </location>
</feature>
<dbReference type="PATRIC" id="fig|106634.4.peg.678"/>
<proteinExistence type="predicted"/>
<keyword evidence="3 7" id="KW-0812">Transmembrane</keyword>
<dbReference type="EMBL" id="CP011367">
    <property type="protein sequence ID" value="AKJ94458.1"/>
    <property type="molecule type" value="Genomic_DNA"/>
</dbReference>
<evidence type="ECO:0000256" key="3">
    <source>
        <dbReference type="ARBA" id="ARBA00022692"/>
    </source>
</evidence>
<evidence type="ECO:0000256" key="5">
    <source>
        <dbReference type="ARBA" id="ARBA00023136"/>
    </source>
</evidence>
<protein>
    <submittedName>
        <fullName evidence="8">Na/Pi-cotransporter II-like protein</fullName>
    </submittedName>
</protein>
<feature type="coiled-coil region" evidence="6">
    <location>
        <begin position="523"/>
        <end position="550"/>
    </location>
</feature>
<feature type="transmembrane region" description="Helical" evidence="7">
    <location>
        <begin position="257"/>
        <end position="282"/>
    </location>
</feature>
<name>A0A0G3FZR0_9GAMM</name>
<dbReference type="Proteomes" id="UP000064201">
    <property type="component" value="Chromosome"/>
</dbReference>
<evidence type="ECO:0000256" key="7">
    <source>
        <dbReference type="SAM" id="Phobius"/>
    </source>
</evidence>
<evidence type="ECO:0000256" key="2">
    <source>
        <dbReference type="ARBA" id="ARBA00022475"/>
    </source>
</evidence>
<dbReference type="AlphaFoldDB" id="A0A0G3FZR0"/>
<keyword evidence="4 7" id="KW-1133">Transmembrane helix</keyword>
<comment type="subcellular location">
    <subcellularLocation>
        <location evidence="1">Cell membrane</location>
        <topology evidence="1">Multi-pass membrane protein</topology>
    </subcellularLocation>
</comment>
<dbReference type="OrthoDB" id="9763003at2"/>
<accession>A0A0G3FZR0</accession>
<dbReference type="STRING" id="106634.TVD_03325"/>
<keyword evidence="6" id="KW-0175">Coiled coil</keyword>
<dbReference type="Pfam" id="PF02690">
    <property type="entry name" value="Na_Pi_cotrans"/>
    <property type="match status" value="2"/>
</dbReference>
<evidence type="ECO:0000313" key="8">
    <source>
        <dbReference type="EMBL" id="AKJ94458.1"/>
    </source>
</evidence>
<gene>
    <name evidence="8" type="ORF">TVD_03325</name>
</gene>